<dbReference type="AlphaFoldDB" id="G8NTR4"/>
<dbReference type="Gene3D" id="1.10.10.60">
    <property type="entry name" value="Homeodomain-like"/>
    <property type="match status" value="2"/>
</dbReference>
<dbReference type="SMART" id="SM00342">
    <property type="entry name" value="HTH_ARAC"/>
    <property type="match status" value="1"/>
</dbReference>
<dbReference type="InterPro" id="IPR009057">
    <property type="entry name" value="Homeodomain-like_sf"/>
</dbReference>
<keyword evidence="2" id="KW-0238">DNA-binding</keyword>
<dbReference type="KEGG" id="gma:AciX8_2058"/>
<proteinExistence type="predicted"/>
<dbReference type="InterPro" id="IPR018060">
    <property type="entry name" value="HTH_AraC"/>
</dbReference>
<dbReference type="HOGENOM" id="CLU_000445_88_16_0"/>
<dbReference type="STRING" id="682795.AciX8_2058"/>
<evidence type="ECO:0000256" key="2">
    <source>
        <dbReference type="ARBA" id="ARBA00023125"/>
    </source>
</evidence>
<accession>G8NTR4</accession>
<dbReference type="GO" id="GO:0043565">
    <property type="term" value="F:sequence-specific DNA binding"/>
    <property type="evidence" value="ECO:0007669"/>
    <property type="project" value="InterPro"/>
</dbReference>
<dbReference type="InterPro" id="IPR050204">
    <property type="entry name" value="AraC_XylS_family_regulators"/>
</dbReference>
<keyword evidence="1" id="KW-0805">Transcription regulation</keyword>
<dbReference type="InterPro" id="IPR020449">
    <property type="entry name" value="Tscrpt_reg_AraC-type_HTH"/>
</dbReference>
<reference evidence="5 6" key="1">
    <citation type="submission" date="2011-11" db="EMBL/GenBank/DDBJ databases">
        <title>Complete sequence of Granulicella mallensis MP5ACTX8.</title>
        <authorList>
            <consortium name="US DOE Joint Genome Institute"/>
            <person name="Lucas S."/>
            <person name="Copeland A."/>
            <person name="Lapidus A."/>
            <person name="Cheng J.-F."/>
            <person name="Goodwin L."/>
            <person name="Pitluck S."/>
            <person name="Peters L."/>
            <person name="Lu M."/>
            <person name="Detter J.C."/>
            <person name="Han C."/>
            <person name="Tapia R."/>
            <person name="Land M."/>
            <person name="Hauser L."/>
            <person name="Kyrpides N."/>
            <person name="Ivanova N."/>
            <person name="Mikhailova N."/>
            <person name="Pagani I."/>
            <person name="Rawat S."/>
            <person name="Mannisto M."/>
            <person name="Haggblom M."/>
            <person name="Woyke T."/>
        </authorList>
    </citation>
    <scope>NUCLEOTIDE SEQUENCE [LARGE SCALE GENOMIC DNA]</scope>
    <source>
        <strain evidence="6">ATCC BAA-1857 / DSM 23137 / MP5ACTX8</strain>
    </source>
</reference>
<dbReference type="eggNOG" id="COG1917">
    <property type="taxonomic scope" value="Bacteria"/>
</dbReference>
<dbReference type="PANTHER" id="PTHR46796">
    <property type="entry name" value="HTH-TYPE TRANSCRIPTIONAL ACTIVATOR RHAS-RELATED"/>
    <property type="match status" value="1"/>
</dbReference>
<dbReference type="SUPFAM" id="SSF46689">
    <property type="entry name" value="Homeodomain-like"/>
    <property type="match status" value="2"/>
</dbReference>
<feature type="domain" description="HTH araC/xylS-type" evidence="4">
    <location>
        <begin position="190"/>
        <end position="288"/>
    </location>
</feature>
<organism evidence="5 6">
    <name type="scientific">Granulicella mallensis (strain ATCC BAA-1857 / DSM 23137 / MP5ACTX8)</name>
    <dbReference type="NCBI Taxonomy" id="682795"/>
    <lineage>
        <taxon>Bacteria</taxon>
        <taxon>Pseudomonadati</taxon>
        <taxon>Acidobacteriota</taxon>
        <taxon>Terriglobia</taxon>
        <taxon>Terriglobales</taxon>
        <taxon>Acidobacteriaceae</taxon>
        <taxon>Granulicella</taxon>
    </lineage>
</organism>
<dbReference type="OrthoDB" id="8737373at2"/>
<evidence type="ECO:0000313" key="6">
    <source>
        <dbReference type="Proteomes" id="UP000007113"/>
    </source>
</evidence>
<dbReference type="Proteomes" id="UP000007113">
    <property type="component" value="Chromosome"/>
</dbReference>
<dbReference type="PROSITE" id="PS00041">
    <property type="entry name" value="HTH_ARAC_FAMILY_1"/>
    <property type="match status" value="1"/>
</dbReference>
<dbReference type="PRINTS" id="PR00032">
    <property type="entry name" value="HTHARAC"/>
</dbReference>
<evidence type="ECO:0000313" key="5">
    <source>
        <dbReference type="EMBL" id="AEU36388.1"/>
    </source>
</evidence>
<sequence>MARCESSNAYNLYMLTGATSLPYGVYFGSGQIRREVPGFSASLLTPALRAEDVPLHTHENASFVFVMSGAYHSSADGAARIKSEPMLIFNPAGTTHRDSFVRASGRFLAVSISDQSLKVALNGAVLPTAARAFASGTGFNTALRFAEECASPGTAGIATMEAMGWELLAALSGAKLWPAQDRPYGPSWIGRARELLHQRCSDSLQIGEMAQQLGVHPVYFARMFRQVFHCTPGEYRLRCRLRDALSSMRSSSLTLSEIALAAGFFDQSHFSHAFREHFGISPQAYRRQL</sequence>
<dbReference type="PROSITE" id="PS01124">
    <property type="entry name" value="HTH_ARAC_FAMILY_2"/>
    <property type="match status" value="1"/>
</dbReference>
<evidence type="ECO:0000256" key="1">
    <source>
        <dbReference type="ARBA" id="ARBA00023015"/>
    </source>
</evidence>
<dbReference type="Pfam" id="PF12833">
    <property type="entry name" value="HTH_18"/>
    <property type="match status" value="1"/>
</dbReference>
<dbReference type="GO" id="GO:0003700">
    <property type="term" value="F:DNA-binding transcription factor activity"/>
    <property type="evidence" value="ECO:0007669"/>
    <property type="project" value="InterPro"/>
</dbReference>
<evidence type="ECO:0000256" key="3">
    <source>
        <dbReference type="ARBA" id="ARBA00023163"/>
    </source>
</evidence>
<gene>
    <name evidence="5" type="ordered locus">AciX8_2058</name>
</gene>
<keyword evidence="6" id="KW-1185">Reference proteome</keyword>
<name>G8NTR4_GRAMM</name>
<protein>
    <submittedName>
        <fullName evidence="5">Transcriptional regulator, AraC family</fullName>
    </submittedName>
</protein>
<dbReference type="eggNOG" id="COG2207">
    <property type="taxonomic scope" value="Bacteria"/>
</dbReference>
<evidence type="ECO:0000259" key="4">
    <source>
        <dbReference type="PROSITE" id="PS01124"/>
    </source>
</evidence>
<dbReference type="InterPro" id="IPR018062">
    <property type="entry name" value="HTH_AraC-typ_CS"/>
</dbReference>
<keyword evidence="3" id="KW-0804">Transcription</keyword>
<dbReference type="EMBL" id="CP003130">
    <property type="protein sequence ID" value="AEU36388.1"/>
    <property type="molecule type" value="Genomic_DNA"/>
</dbReference>